<protein>
    <submittedName>
        <fullName evidence="2">Uncharacterized protein</fullName>
    </submittedName>
</protein>
<dbReference type="RefSeq" id="XP_016433206.1">
    <property type="nucleotide sequence ID" value="XM_016577720.1"/>
</dbReference>
<dbReference type="OMA" id="RGDENGC"/>
<proteinExistence type="predicted"/>
<dbReference type="PaxDb" id="4097-A0A1S3X093"/>
<feature type="compositionally biased region" description="Polar residues" evidence="1">
    <location>
        <begin position="92"/>
        <end position="101"/>
    </location>
</feature>
<gene>
    <name evidence="2" type="primary">LOC107759722</name>
</gene>
<name>A0A1S3X093_TOBAC</name>
<feature type="region of interest" description="Disordered" evidence="1">
    <location>
        <begin position="1"/>
        <end position="216"/>
    </location>
</feature>
<feature type="compositionally biased region" description="Low complexity" evidence="1">
    <location>
        <begin position="59"/>
        <end position="72"/>
    </location>
</feature>
<dbReference type="AlphaFoldDB" id="A0A1S3X093"/>
<reference evidence="2" key="1">
    <citation type="submission" date="2025-08" db="UniProtKB">
        <authorList>
            <consortium name="RefSeq"/>
        </authorList>
    </citation>
    <scope>IDENTIFICATION</scope>
</reference>
<evidence type="ECO:0000313" key="2">
    <source>
        <dbReference type="RefSeq" id="XP_016433206.1"/>
    </source>
</evidence>
<sequence>MDRTGTPRPSSILLNVDRRAGSHDDHSKSKLPSPSGARGDENGCGQLYEPYVDGKHSRSPSPSNSSCSLPHHAQPLELSTIFQSPTEHEPNVRTTIFSITGGNRDESSILPLDTSTSPTPSPCGPSDGTRSKSGSGSARGRRGGDPPTSGKKLLHGNLNNKRYSSYAIPGEGGQEIHTTLPSSTSKVLNRDNSTDQHCNSKVCSPSESHSEGQPIH</sequence>
<feature type="compositionally biased region" description="Polar residues" evidence="1">
    <location>
        <begin position="195"/>
        <end position="207"/>
    </location>
</feature>
<dbReference type="KEGG" id="nta:107759722"/>
<accession>A0A1S3X093</accession>
<feature type="compositionally biased region" description="Basic and acidic residues" evidence="1">
    <location>
        <begin position="16"/>
        <end position="28"/>
    </location>
</feature>
<evidence type="ECO:0000256" key="1">
    <source>
        <dbReference type="SAM" id="MobiDB-lite"/>
    </source>
</evidence>
<feature type="compositionally biased region" description="Polar residues" evidence="1">
    <location>
        <begin position="176"/>
        <end position="187"/>
    </location>
</feature>
<organism evidence="2">
    <name type="scientific">Nicotiana tabacum</name>
    <name type="common">Common tobacco</name>
    <dbReference type="NCBI Taxonomy" id="4097"/>
    <lineage>
        <taxon>Eukaryota</taxon>
        <taxon>Viridiplantae</taxon>
        <taxon>Streptophyta</taxon>
        <taxon>Embryophyta</taxon>
        <taxon>Tracheophyta</taxon>
        <taxon>Spermatophyta</taxon>
        <taxon>Magnoliopsida</taxon>
        <taxon>eudicotyledons</taxon>
        <taxon>Gunneridae</taxon>
        <taxon>Pentapetalae</taxon>
        <taxon>asterids</taxon>
        <taxon>lamiids</taxon>
        <taxon>Solanales</taxon>
        <taxon>Solanaceae</taxon>
        <taxon>Nicotianoideae</taxon>
        <taxon>Nicotianeae</taxon>
        <taxon>Nicotiana</taxon>
    </lineage>
</organism>
<feature type="compositionally biased region" description="Low complexity" evidence="1">
    <location>
        <begin position="108"/>
        <end position="138"/>
    </location>
</feature>